<keyword evidence="3 6" id="KW-0812">Transmembrane</keyword>
<keyword evidence="4 6" id="KW-1133">Transmembrane helix</keyword>
<dbReference type="PROSITE" id="PS50244">
    <property type="entry name" value="S5A_REDUCTASE"/>
    <property type="match status" value="1"/>
</dbReference>
<protein>
    <submittedName>
        <fullName evidence="9">3-oxo-5-alpha-steroid 4-dehydrogenase</fullName>
    </submittedName>
</protein>
<accession>A0AAN6MD53</accession>
<keyword evidence="10" id="KW-1185">Reference proteome</keyword>
<dbReference type="PANTHER" id="PTHR10556">
    <property type="entry name" value="3-OXO-5-ALPHA-STEROID 4-DEHYDROGENASE"/>
    <property type="match status" value="1"/>
</dbReference>
<feature type="signal peptide" evidence="7">
    <location>
        <begin position="1"/>
        <end position="20"/>
    </location>
</feature>
<comment type="subcellular location">
    <subcellularLocation>
        <location evidence="1">Membrane</location>
        <topology evidence="1">Multi-pass membrane protein</topology>
    </subcellularLocation>
</comment>
<evidence type="ECO:0000313" key="9">
    <source>
        <dbReference type="EMBL" id="KAK3898615.1"/>
    </source>
</evidence>
<dbReference type="GO" id="GO:0016020">
    <property type="term" value="C:membrane"/>
    <property type="evidence" value="ECO:0007669"/>
    <property type="project" value="UniProtKB-SubCell"/>
</dbReference>
<dbReference type="InterPro" id="IPR001104">
    <property type="entry name" value="3-oxo-5_a-steroid_4-DH_C"/>
</dbReference>
<dbReference type="PANTHER" id="PTHR10556:SF43">
    <property type="entry name" value="STEROID 5-ALPHA-REDUCTASE DET2"/>
    <property type="match status" value="1"/>
</dbReference>
<keyword evidence="5 6" id="KW-0472">Membrane</keyword>
<sequence>MSPLHPLILLFGLFFQITNGLSIGSYLAAYGPTTPSAWSAALSPFSHLQFVLGISLFHLGLLANYYHDDALRLIRTRYAARSTSKEGKKGAEKHYEIPTAGLFKVVLYPHYLAEWVEWFGFWMAAGWGCVPARCFFLNEVAAMLPRAVRGKRWYVERFGADKVGRRKAVIPGVW</sequence>
<proteinExistence type="inferred from homology"/>
<dbReference type="Pfam" id="PF02544">
    <property type="entry name" value="Steroid_dh"/>
    <property type="match status" value="1"/>
</dbReference>
<reference evidence="9" key="2">
    <citation type="submission" date="2023-05" db="EMBL/GenBank/DDBJ databases">
        <authorList>
            <consortium name="Lawrence Berkeley National Laboratory"/>
            <person name="Steindorff A."/>
            <person name="Hensen N."/>
            <person name="Bonometti L."/>
            <person name="Westerberg I."/>
            <person name="Brannstrom I.O."/>
            <person name="Guillou S."/>
            <person name="Cros-Aarteil S."/>
            <person name="Calhoun S."/>
            <person name="Haridas S."/>
            <person name="Kuo A."/>
            <person name="Mondo S."/>
            <person name="Pangilinan J."/>
            <person name="Riley R."/>
            <person name="Labutti K."/>
            <person name="Andreopoulos B."/>
            <person name="Lipzen A."/>
            <person name="Chen C."/>
            <person name="Yanf M."/>
            <person name="Daum C."/>
            <person name="Ng V."/>
            <person name="Clum A."/>
            <person name="Ohm R."/>
            <person name="Martin F."/>
            <person name="Silar P."/>
            <person name="Natvig D."/>
            <person name="Lalanne C."/>
            <person name="Gautier V."/>
            <person name="Ament-Velasquez S.L."/>
            <person name="Kruys A."/>
            <person name="Hutchinson M.I."/>
            <person name="Powell A.J."/>
            <person name="Barry K."/>
            <person name="Miller A.N."/>
            <person name="Grigoriev I.V."/>
            <person name="Debuchy R."/>
            <person name="Gladieux P."/>
            <person name="Thoren M.H."/>
            <person name="Johannesson H."/>
        </authorList>
    </citation>
    <scope>NUCLEOTIDE SEQUENCE</scope>
    <source>
        <strain evidence="9">CBS 103.79</strain>
    </source>
</reference>
<dbReference type="EMBL" id="MU855907">
    <property type="protein sequence ID" value="KAK3898615.1"/>
    <property type="molecule type" value="Genomic_DNA"/>
</dbReference>
<dbReference type="GO" id="GO:0016627">
    <property type="term" value="F:oxidoreductase activity, acting on the CH-CH group of donors"/>
    <property type="evidence" value="ECO:0007669"/>
    <property type="project" value="InterPro"/>
</dbReference>
<evidence type="ECO:0000256" key="5">
    <source>
        <dbReference type="ARBA" id="ARBA00023136"/>
    </source>
</evidence>
<evidence type="ECO:0000256" key="4">
    <source>
        <dbReference type="ARBA" id="ARBA00022989"/>
    </source>
</evidence>
<evidence type="ECO:0000256" key="1">
    <source>
        <dbReference type="ARBA" id="ARBA00004141"/>
    </source>
</evidence>
<reference evidence="9" key="1">
    <citation type="journal article" date="2023" name="Mol. Phylogenet. Evol.">
        <title>Genome-scale phylogeny and comparative genomics of the fungal order Sordariales.</title>
        <authorList>
            <person name="Hensen N."/>
            <person name="Bonometti L."/>
            <person name="Westerberg I."/>
            <person name="Brannstrom I.O."/>
            <person name="Guillou S."/>
            <person name="Cros-Aarteil S."/>
            <person name="Calhoun S."/>
            <person name="Haridas S."/>
            <person name="Kuo A."/>
            <person name="Mondo S."/>
            <person name="Pangilinan J."/>
            <person name="Riley R."/>
            <person name="LaButti K."/>
            <person name="Andreopoulos B."/>
            <person name="Lipzen A."/>
            <person name="Chen C."/>
            <person name="Yan M."/>
            <person name="Daum C."/>
            <person name="Ng V."/>
            <person name="Clum A."/>
            <person name="Steindorff A."/>
            <person name="Ohm R.A."/>
            <person name="Martin F."/>
            <person name="Silar P."/>
            <person name="Natvig D.O."/>
            <person name="Lalanne C."/>
            <person name="Gautier V."/>
            <person name="Ament-Velasquez S.L."/>
            <person name="Kruys A."/>
            <person name="Hutchinson M.I."/>
            <person name="Powell A.J."/>
            <person name="Barry K."/>
            <person name="Miller A.N."/>
            <person name="Grigoriev I.V."/>
            <person name="Debuchy R."/>
            <person name="Gladieux P."/>
            <person name="Hiltunen Thoren M."/>
            <person name="Johannesson H."/>
        </authorList>
    </citation>
    <scope>NUCLEOTIDE SEQUENCE</scope>
    <source>
        <strain evidence="9">CBS 103.79</strain>
    </source>
</reference>
<evidence type="ECO:0000256" key="7">
    <source>
        <dbReference type="SAM" id="SignalP"/>
    </source>
</evidence>
<keyword evidence="7" id="KW-0732">Signal</keyword>
<name>A0AAN6MD53_9PEZI</name>
<evidence type="ECO:0000256" key="3">
    <source>
        <dbReference type="ARBA" id="ARBA00022692"/>
    </source>
</evidence>
<feature type="transmembrane region" description="Helical" evidence="6">
    <location>
        <begin position="44"/>
        <end position="66"/>
    </location>
</feature>
<dbReference type="AlphaFoldDB" id="A0AAN6MD53"/>
<comment type="caution">
    <text evidence="9">The sequence shown here is derived from an EMBL/GenBank/DDBJ whole genome shotgun (WGS) entry which is preliminary data.</text>
</comment>
<evidence type="ECO:0000259" key="8">
    <source>
        <dbReference type="Pfam" id="PF02544"/>
    </source>
</evidence>
<dbReference type="InterPro" id="IPR039357">
    <property type="entry name" value="SRD5A/TECR"/>
</dbReference>
<feature type="domain" description="3-oxo-5-alpha-steroid 4-dehydrogenase C-terminal" evidence="8">
    <location>
        <begin position="8"/>
        <end position="174"/>
    </location>
</feature>
<dbReference type="GO" id="GO:0006629">
    <property type="term" value="P:lipid metabolic process"/>
    <property type="evidence" value="ECO:0007669"/>
    <property type="project" value="InterPro"/>
</dbReference>
<comment type="similarity">
    <text evidence="2">Belongs to the steroid 5-alpha reductase family.</text>
</comment>
<organism evidence="9 10">
    <name type="scientific">Staphylotrichum tortipilum</name>
    <dbReference type="NCBI Taxonomy" id="2831512"/>
    <lineage>
        <taxon>Eukaryota</taxon>
        <taxon>Fungi</taxon>
        <taxon>Dikarya</taxon>
        <taxon>Ascomycota</taxon>
        <taxon>Pezizomycotina</taxon>
        <taxon>Sordariomycetes</taxon>
        <taxon>Sordariomycetidae</taxon>
        <taxon>Sordariales</taxon>
        <taxon>Chaetomiaceae</taxon>
        <taxon>Staphylotrichum</taxon>
    </lineage>
</organism>
<evidence type="ECO:0000313" key="10">
    <source>
        <dbReference type="Proteomes" id="UP001303889"/>
    </source>
</evidence>
<evidence type="ECO:0000256" key="6">
    <source>
        <dbReference type="SAM" id="Phobius"/>
    </source>
</evidence>
<gene>
    <name evidence="9" type="ORF">C8A05DRAFT_37786</name>
</gene>
<evidence type="ECO:0000256" key="2">
    <source>
        <dbReference type="ARBA" id="ARBA00007742"/>
    </source>
</evidence>
<feature type="chain" id="PRO_5042928208" evidence="7">
    <location>
        <begin position="21"/>
        <end position="174"/>
    </location>
</feature>
<dbReference type="Proteomes" id="UP001303889">
    <property type="component" value="Unassembled WGS sequence"/>
</dbReference>